<dbReference type="InParanoid" id="A0A165HHL7"/>
<dbReference type="AlphaFoldDB" id="A0A165HHL7"/>
<dbReference type="Proteomes" id="UP000076632">
    <property type="component" value="Unassembled WGS sequence"/>
</dbReference>
<keyword evidence="2" id="KW-1185">Reference proteome</keyword>
<dbReference type="EMBL" id="KV407457">
    <property type="protein sequence ID" value="KZF23531.1"/>
    <property type="molecule type" value="Genomic_DNA"/>
</dbReference>
<sequence length="257" mass="28972">MASSSTFSSAALERAQARLIRIKQILSSMELPSFPVHLKSNPRKSYGRRNAVSHMARPLDSVERCLERARRLLELLSNSPKTTAPTKINTTILNTADKDRKTSEQYTGTRRVLRTRLNEPVKAFWDSTRPTRPPAFKDSQALARWQTSDALLRRCREIQTRDYGSRTRCRPSKEIRPLTTRCLGAINPFQGLLPSSPPSSRPALRSCLKKTIVVQSTGELGKRGGVVKSVTFAEMEQVRWFYKAGRANGYIPRDNAA</sequence>
<dbReference type="RefSeq" id="XP_018189086.1">
    <property type="nucleotide sequence ID" value="XM_018332383.1"/>
</dbReference>
<reference evidence="1 2" key="1">
    <citation type="journal article" date="2016" name="Fungal Biol.">
        <title>The genome of Xylona heveae provides a window into fungal endophytism.</title>
        <authorList>
            <person name="Gazis R."/>
            <person name="Kuo A."/>
            <person name="Riley R."/>
            <person name="LaButti K."/>
            <person name="Lipzen A."/>
            <person name="Lin J."/>
            <person name="Amirebrahimi M."/>
            <person name="Hesse C.N."/>
            <person name="Spatafora J.W."/>
            <person name="Henrissat B."/>
            <person name="Hainaut M."/>
            <person name="Grigoriev I.V."/>
            <person name="Hibbett D.S."/>
        </authorList>
    </citation>
    <scope>NUCLEOTIDE SEQUENCE [LARGE SCALE GENOMIC DNA]</scope>
    <source>
        <strain evidence="1 2">TC161</strain>
    </source>
</reference>
<evidence type="ECO:0000313" key="2">
    <source>
        <dbReference type="Proteomes" id="UP000076632"/>
    </source>
</evidence>
<dbReference type="GeneID" id="28897520"/>
<evidence type="ECO:0000313" key="1">
    <source>
        <dbReference type="EMBL" id="KZF23531.1"/>
    </source>
</evidence>
<name>A0A165HHL7_XYLHT</name>
<proteinExistence type="predicted"/>
<accession>A0A165HHL7</accession>
<gene>
    <name evidence="1" type="ORF">L228DRAFT_246305</name>
</gene>
<organism evidence="1 2">
    <name type="scientific">Xylona heveae (strain CBS 132557 / TC161)</name>
    <dbReference type="NCBI Taxonomy" id="1328760"/>
    <lineage>
        <taxon>Eukaryota</taxon>
        <taxon>Fungi</taxon>
        <taxon>Dikarya</taxon>
        <taxon>Ascomycota</taxon>
        <taxon>Pezizomycotina</taxon>
        <taxon>Xylonomycetes</taxon>
        <taxon>Xylonales</taxon>
        <taxon>Xylonaceae</taxon>
        <taxon>Xylona</taxon>
    </lineage>
</organism>
<protein>
    <submittedName>
        <fullName evidence="1">Uncharacterized protein</fullName>
    </submittedName>
</protein>